<comment type="similarity">
    <text evidence="1 3">Belongs to the short-chain dehydrogenases/reductases (SDR) family.</text>
</comment>
<dbReference type="PROSITE" id="PS00061">
    <property type="entry name" value="ADH_SHORT"/>
    <property type="match status" value="1"/>
</dbReference>
<evidence type="ECO:0000256" key="2">
    <source>
        <dbReference type="ARBA" id="ARBA00023002"/>
    </source>
</evidence>
<keyword evidence="5" id="KW-1185">Reference proteome</keyword>
<dbReference type="NCBIfam" id="NF004846">
    <property type="entry name" value="PRK06197.1"/>
    <property type="match status" value="1"/>
</dbReference>
<sequence length="293" mass="31642">MSRWTSADIPDQAGRTFIVTGANSGLGAATARALIEAGAHVVLACRNVTKGQRVAAELGERASVRGLDLADLASVREFAEATAEFDVLINNAGVMAVPLSRTADGFETQFGTNFLGHFALTGILLPKVSDRVVTLSSVAHVYGKIDLEDLNWQRRPYRRWAAYAQSKLADLSFARELQRRATAAGSTTLSVAAHPGYAATELQSHTESIQDRVMWLGNRLLAQSAEKGALPTLFAATTQVEPGQYFGPDGWQGLRGYPSTSPSTRASRDEDLAAKLWDRAQELTGVEFTFAKR</sequence>
<protein>
    <submittedName>
        <fullName evidence="4">Oxidoreductase</fullName>
    </submittedName>
</protein>
<dbReference type="EMBL" id="BAABJM010000007">
    <property type="protein sequence ID" value="GAA5065962.1"/>
    <property type="molecule type" value="Genomic_DNA"/>
</dbReference>
<dbReference type="PANTHER" id="PTHR43157:SF73">
    <property type="entry name" value="WW DOMAIN-CONTAINING OXIDOREDUCTASE-LIKE PROTEIN"/>
    <property type="match status" value="1"/>
</dbReference>
<proteinExistence type="inferred from homology"/>
<reference evidence="5" key="1">
    <citation type="journal article" date="2019" name="Int. J. Syst. Evol. Microbiol.">
        <title>The Global Catalogue of Microorganisms (GCM) 10K type strain sequencing project: providing services to taxonomists for standard genome sequencing and annotation.</title>
        <authorList>
            <consortium name="The Broad Institute Genomics Platform"/>
            <consortium name="The Broad Institute Genome Sequencing Center for Infectious Disease"/>
            <person name="Wu L."/>
            <person name="Ma J."/>
        </authorList>
    </citation>
    <scope>NUCLEOTIDE SEQUENCE [LARGE SCALE GENOMIC DNA]</scope>
    <source>
        <strain evidence="5">JCM 18298</strain>
    </source>
</reference>
<evidence type="ECO:0000256" key="3">
    <source>
        <dbReference type="RuleBase" id="RU000363"/>
    </source>
</evidence>
<dbReference type="Gene3D" id="3.40.50.720">
    <property type="entry name" value="NAD(P)-binding Rossmann-like Domain"/>
    <property type="match status" value="1"/>
</dbReference>
<dbReference type="CDD" id="cd05327">
    <property type="entry name" value="retinol-DH_like_SDR_c_like"/>
    <property type="match status" value="1"/>
</dbReference>
<dbReference type="InterPro" id="IPR036291">
    <property type="entry name" value="NAD(P)-bd_dom_sf"/>
</dbReference>
<comment type="caution">
    <text evidence="4">The sequence shown here is derived from an EMBL/GenBank/DDBJ whole genome shotgun (WGS) entry which is preliminary data.</text>
</comment>
<gene>
    <name evidence="4" type="ORF">GCM10023318_53650</name>
</gene>
<dbReference type="PRINTS" id="PR00081">
    <property type="entry name" value="GDHRDH"/>
</dbReference>
<dbReference type="InterPro" id="IPR002347">
    <property type="entry name" value="SDR_fam"/>
</dbReference>
<keyword evidence="2" id="KW-0560">Oxidoreductase</keyword>
<organism evidence="4 5">
    <name type="scientific">Nocardia callitridis</name>
    <dbReference type="NCBI Taxonomy" id="648753"/>
    <lineage>
        <taxon>Bacteria</taxon>
        <taxon>Bacillati</taxon>
        <taxon>Actinomycetota</taxon>
        <taxon>Actinomycetes</taxon>
        <taxon>Mycobacteriales</taxon>
        <taxon>Nocardiaceae</taxon>
        <taxon>Nocardia</taxon>
    </lineage>
</organism>
<dbReference type="RefSeq" id="WP_345498882.1">
    <property type="nucleotide sequence ID" value="NZ_BAABJM010000007.1"/>
</dbReference>
<evidence type="ECO:0000313" key="4">
    <source>
        <dbReference type="EMBL" id="GAA5065962.1"/>
    </source>
</evidence>
<evidence type="ECO:0000313" key="5">
    <source>
        <dbReference type="Proteomes" id="UP001500603"/>
    </source>
</evidence>
<evidence type="ECO:0000256" key="1">
    <source>
        <dbReference type="ARBA" id="ARBA00006484"/>
    </source>
</evidence>
<dbReference type="PRINTS" id="PR00080">
    <property type="entry name" value="SDRFAMILY"/>
</dbReference>
<dbReference type="InterPro" id="IPR020904">
    <property type="entry name" value="Sc_DH/Rdtase_CS"/>
</dbReference>
<accession>A0ABP9KXA7</accession>
<name>A0ABP9KXA7_9NOCA</name>
<dbReference type="SUPFAM" id="SSF51735">
    <property type="entry name" value="NAD(P)-binding Rossmann-fold domains"/>
    <property type="match status" value="1"/>
</dbReference>
<dbReference type="Proteomes" id="UP001500603">
    <property type="component" value="Unassembled WGS sequence"/>
</dbReference>
<dbReference type="PANTHER" id="PTHR43157">
    <property type="entry name" value="PHOSPHATIDYLINOSITOL-GLYCAN BIOSYNTHESIS CLASS F PROTEIN-RELATED"/>
    <property type="match status" value="1"/>
</dbReference>
<dbReference type="Pfam" id="PF00106">
    <property type="entry name" value="adh_short"/>
    <property type="match status" value="1"/>
</dbReference>